<dbReference type="GO" id="GO:0042802">
    <property type="term" value="F:identical protein binding"/>
    <property type="evidence" value="ECO:0007669"/>
    <property type="project" value="TreeGrafter"/>
</dbReference>
<keyword evidence="11" id="KW-1185">Reference proteome</keyword>
<evidence type="ECO:0000313" key="11">
    <source>
        <dbReference type="Proteomes" id="UP000769157"/>
    </source>
</evidence>
<dbReference type="PANTHER" id="PTHR11986:SF18">
    <property type="entry name" value="ORNITHINE AMINOTRANSFERASE, MITOCHONDRIAL"/>
    <property type="match status" value="1"/>
</dbReference>
<keyword evidence="6 9" id="KW-0808">Transferase</keyword>
<evidence type="ECO:0000256" key="8">
    <source>
        <dbReference type="RuleBase" id="RU003560"/>
    </source>
</evidence>
<dbReference type="PANTHER" id="PTHR11986">
    <property type="entry name" value="AMINOTRANSFERASE CLASS III"/>
    <property type="match status" value="1"/>
</dbReference>
<reference evidence="10" key="1">
    <citation type="journal article" date="2021" name="Open Biol.">
        <title>Shared evolutionary footprints suggest mitochondrial oxidative damage underlies multiple complex I losses in fungi.</title>
        <authorList>
            <person name="Schikora-Tamarit M.A."/>
            <person name="Marcet-Houben M."/>
            <person name="Nosek J."/>
            <person name="Gabaldon T."/>
        </authorList>
    </citation>
    <scope>NUCLEOTIDE SEQUENCE</scope>
    <source>
        <strain evidence="10">CBS6075</strain>
    </source>
</reference>
<gene>
    <name evidence="10" type="ORF">OGAPHI_005399</name>
</gene>
<comment type="pathway">
    <text evidence="2 9">Amino-acid biosynthesis; L-proline biosynthesis; L-glutamate 5-semialdehyde from L-ornithine: step 1/1.</text>
</comment>
<dbReference type="GO" id="GO:0005737">
    <property type="term" value="C:cytoplasm"/>
    <property type="evidence" value="ECO:0007669"/>
    <property type="project" value="TreeGrafter"/>
</dbReference>
<dbReference type="CDD" id="cd00610">
    <property type="entry name" value="OAT_like"/>
    <property type="match status" value="1"/>
</dbReference>
<dbReference type="EC" id="2.6.1.13" evidence="4 9"/>
<dbReference type="AlphaFoldDB" id="A0A9P8T2Q4"/>
<dbReference type="RefSeq" id="XP_046059832.1">
    <property type="nucleotide sequence ID" value="XM_046206580.1"/>
</dbReference>
<evidence type="ECO:0000313" key="10">
    <source>
        <dbReference type="EMBL" id="KAH3663409.1"/>
    </source>
</evidence>
<dbReference type="GO" id="GO:0019544">
    <property type="term" value="P:L-arginine catabolic process to L-glutamate"/>
    <property type="evidence" value="ECO:0007669"/>
    <property type="project" value="TreeGrafter"/>
</dbReference>
<comment type="catalytic activity">
    <reaction evidence="9">
        <text>a 2-oxocarboxylate + L-ornithine = L-glutamate 5-semialdehyde + an L-alpha-amino acid</text>
        <dbReference type="Rhea" id="RHEA:13877"/>
        <dbReference type="ChEBI" id="CHEBI:35179"/>
        <dbReference type="ChEBI" id="CHEBI:46911"/>
        <dbReference type="ChEBI" id="CHEBI:58066"/>
        <dbReference type="ChEBI" id="CHEBI:59869"/>
        <dbReference type="EC" id="2.6.1.13"/>
    </reaction>
</comment>
<dbReference type="OrthoDB" id="10261433at2759"/>
<evidence type="ECO:0000256" key="9">
    <source>
        <dbReference type="RuleBase" id="RU365036"/>
    </source>
</evidence>
<dbReference type="InterPro" id="IPR015421">
    <property type="entry name" value="PyrdxlP-dep_Trfase_major"/>
</dbReference>
<evidence type="ECO:0000256" key="3">
    <source>
        <dbReference type="ARBA" id="ARBA00008954"/>
    </source>
</evidence>
<evidence type="ECO:0000256" key="1">
    <source>
        <dbReference type="ARBA" id="ARBA00001933"/>
    </source>
</evidence>
<organism evidence="10 11">
    <name type="scientific">Ogataea philodendri</name>
    <dbReference type="NCBI Taxonomy" id="1378263"/>
    <lineage>
        <taxon>Eukaryota</taxon>
        <taxon>Fungi</taxon>
        <taxon>Dikarya</taxon>
        <taxon>Ascomycota</taxon>
        <taxon>Saccharomycotina</taxon>
        <taxon>Pichiomycetes</taxon>
        <taxon>Pichiales</taxon>
        <taxon>Pichiaceae</taxon>
        <taxon>Ogataea</taxon>
    </lineage>
</organism>
<dbReference type="GeneID" id="70237363"/>
<sequence>MSESTASIIKEYENCKGGFTPMKIPIAKAKNATLWDMDGKKYIDFLSFFAVTNMGHAHPKIVDAACEAIRSCPMVNTALINPSYARLASKIHEYLGYERIVCMCTGADCTDAATKIARKWGYQKKKITPGNAFVLTTTDCYHGITISTHSLASTRKTWFEPYVPSVGPVSPSGVTVRYGNIDDLREALEEDSETIAAFMVEPIQGSAGIVTPPANYLREAYLLCKKYNVLFIADEVQTGLGRTGELLQSWASGIKPDLVCLGKALAGGVAPLSAVCGNPDVMDLIEEGDIGSTMAASPPATSAAVAALEVLVEENISKMSARKGTLLRELMLEEDLEQIIDMSGSGMLSAAVLNPKFLSDSFSGRKLQELCAENGLIVNSAAGGTRVRICPPPTIEDELLIQGVKIFAKCVRELAAVKQ</sequence>
<dbReference type="PIRSF" id="PIRSF000521">
    <property type="entry name" value="Transaminase_4ab_Lys_Orn"/>
    <property type="match status" value="1"/>
</dbReference>
<keyword evidence="7 8" id="KW-0663">Pyridoxal phosphate</keyword>
<name>A0A9P8T2Q4_9ASCO</name>
<dbReference type="Pfam" id="PF00202">
    <property type="entry name" value="Aminotran_3"/>
    <property type="match status" value="1"/>
</dbReference>
<dbReference type="InterPro" id="IPR050103">
    <property type="entry name" value="Class-III_PLP-dep_AT"/>
</dbReference>
<dbReference type="Proteomes" id="UP000769157">
    <property type="component" value="Unassembled WGS sequence"/>
</dbReference>
<dbReference type="GO" id="GO:0030170">
    <property type="term" value="F:pyridoxal phosphate binding"/>
    <property type="evidence" value="ECO:0007669"/>
    <property type="project" value="InterPro"/>
</dbReference>
<evidence type="ECO:0000256" key="2">
    <source>
        <dbReference type="ARBA" id="ARBA00004998"/>
    </source>
</evidence>
<protein>
    <recommendedName>
        <fullName evidence="4 9">Ornithine aminotransferase</fullName>
        <ecNumber evidence="4 9">2.6.1.13</ecNumber>
    </recommendedName>
</protein>
<keyword evidence="5 9" id="KW-0032">Aminotransferase</keyword>
<proteinExistence type="inferred from homology"/>
<dbReference type="Gene3D" id="3.90.1150.10">
    <property type="entry name" value="Aspartate Aminotransferase, domain 1"/>
    <property type="match status" value="1"/>
</dbReference>
<dbReference type="GO" id="GO:0010121">
    <property type="term" value="P:L-arginine catabolic process to proline via ornithine"/>
    <property type="evidence" value="ECO:0007669"/>
    <property type="project" value="TreeGrafter"/>
</dbReference>
<dbReference type="EMBL" id="JAEUBE010000375">
    <property type="protein sequence ID" value="KAH3663409.1"/>
    <property type="molecule type" value="Genomic_DNA"/>
</dbReference>
<dbReference type="Gene3D" id="3.40.640.10">
    <property type="entry name" value="Type I PLP-dependent aspartate aminotransferase-like (Major domain)"/>
    <property type="match status" value="1"/>
</dbReference>
<comment type="cofactor">
    <cofactor evidence="1 9">
        <name>pyridoxal 5'-phosphate</name>
        <dbReference type="ChEBI" id="CHEBI:597326"/>
    </cofactor>
</comment>
<comment type="similarity">
    <text evidence="3 8">Belongs to the class-III pyridoxal-phosphate-dependent aminotransferase family.</text>
</comment>
<evidence type="ECO:0000256" key="4">
    <source>
        <dbReference type="ARBA" id="ARBA00012924"/>
    </source>
</evidence>
<dbReference type="SUPFAM" id="SSF53383">
    <property type="entry name" value="PLP-dependent transferases"/>
    <property type="match status" value="1"/>
</dbReference>
<dbReference type="InterPro" id="IPR005814">
    <property type="entry name" value="Aminotrans_3"/>
</dbReference>
<comment type="caution">
    <text evidence="10">The sequence shown here is derived from an EMBL/GenBank/DDBJ whole genome shotgun (WGS) entry which is preliminary data.</text>
</comment>
<dbReference type="InterPro" id="IPR015422">
    <property type="entry name" value="PyrdxlP-dep_Trfase_small"/>
</dbReference>
<accession>A0A9P8T2Q4</accession>
<evidence type="ECO:0000256" key="5">
    <source>
        <dbReference type="ARBA" id="ARBA00022576"/>
    </source>
</evidence>
<dbReference type="InterPro" id="IPR015424">
    <property type="entry name" value="PyrdxlP-dep_Trfase"/>
</dbReference>
<dbReference type="FunFam" id="3.40.640.10:FF:000011">
    <property type="entry name" value="Ornithine aminotransferase"/>
    <property type="match status" value="1"/>
</dbReference>
<dbReference type="InterPro" id="IPR049704">
    <property type="entry name" value="Aminotrans_3_PPA_site"/>
</dbReference>
<dbReference type="GO" id="GO:0004587">
    <property type="term" value="F:ornithine aminotransferase activity"/>
    <property type="evidence" value="ECO:0007669"/>
    <property type="project" value="UniProtKB-EC"/>
</dbReference>
<evidence type="ECO:0000256" key="6">
    <source>
        <dbReference type="ARBA" id="ARBA00022679"/>
    </source>
</evidence>
<reference evidence="10" key="2">
    <citation type="submission" date="2021-01" db="EMBL/GenBank/DDBJ databases">
        <authorList>
            <person name="Schikora-Tamarit M.A."/>
        </authorList>
    </citation>
    <scope>NUCLEOTIDE SEQUENCE</scope>
    <source>
        <strain evidence="10">CBS6075</strain>
    </source>
</reference>
<evidence type="ECO:0000256" key="7">
    <source>
        <dbReference type="ARBA" id="ARBA00022898"/>
    </source>
</evidence>
<dbReference type="PROSITE" id="PS00600">
    <property type="entry name" value="AA_TRANSFER_CLASS_3"/>
    <property type="match status" value="1"/>
</dbReference>